<dbReference type="EMBL" id="CDMY01000325">
    <property type="protein sequence ID" value="CEM02412.1"/>
    <property type="molecule type" value="Genomic_DNA"/>
</dbReference>
<feature type="region of interest" description="Disordered" evidence="1">
    <location>
        <begin position="23"/>
        <end position="158"/>
    </location>
</feature>
<evidence type="ECO:0000256" key="1">
    <source>
        <dbReference type="SAM" id="MobiDB-lite"/>
    </source>
</evidence>
<keyword evidence="3" id="KW-1185">Reference proteome</keyword>
<feature type="compositionally biased region" description="Acidic residues" evidence="1">
    <location>
        <begin position="308"/>
        <end position="318"/>
    </location>
</feature>
<feature type="compositionally biased region" description="Low complexity" evidence="1">
    <location>
        <begin position="71"/>
        <end position="86"/>
    </location>
</feature>
<feature type="compositionally biased region" description="Acidic residues" evidence="1">
    <location>
        <begin position="44"/>
        <end position="60"/>
    </location>
</feature>
<sequence>MAVARRQTQRQSEPVVIGHVAAPRAPGVGVGGGMAGASMAAAAVEDEADDDSWDESDDDIQASVGPPPFVPGQLQNQQQQQQPNGLVGASSPLMPSGSRPHPPTLGLGSPDHDMEQTDDSTGGHSMHPHHPQHQHQQSLATPAPPSANSHNNSSNVPDVPIKQEEMEEAPASPISKNGAGIFSGGLPHRFGWPPFMPPFPIASVAMGMDMAIGLGAGGRGRGAGIAPEGGGCAKPKSVGRGVWLPPLPPFMTKGTATKGTAMKGTVDDGMGPCQVGGTGGGIGGMGMGMGRGGHTGGYGPRRGKDSEQDIDEEPLGEVEETKRATQLLKTTQIDDELCLQYACHPDEQLSNEDLTNNARSLLQRLRSHGVGAGGMGPKGGLGIKWDGKYRRFRVELEYKTQRYEGGSQMVSKQTFAGLVDALGRAVRRRNGISRQLGLPQLPFKGLLQSIWGDEIDNFYRMDTNGDDDGDGGGGAPKVRVTVKGGGLPKPKAKPMRCPHINDAGGGKAAPALVQCSRRQTQWQSEPVVIGHVAAPCAAGVGVEGGMAGASMAAAAVEDEADDDSWDEQ</sequence>
<name>A0A0G4EW15_VITBC</name>
<dbReference type="AlphaFoldDB" id="A0A0G4EW15"/>
<accession>A0A0G4EW15</accession>
<evidence type="ECO:0000313" key="3">
    <source>
        <dbReference type="Proteomes" id="UP000041254"/>
    </source>
</evidence>
<proteinExistence type="predicted"/>
<dbReference type="VEuPathDB" id="CryptoDB:Vbra_8371"/>
<protein>
    <submittedName>
        <fullName evidence="2">Uncharacterized protein</fullName>
    </submittedName>
</protein>
<gene>
    <name evidence="2" type="ORF">Vbra_8371</name>
</gene>
<dbReference type="InParanoid" id="A0A0G4EW15"/>
<organism evidence="2 3">
    <name type="scientific">Vitrella brassicaformis (strain CCMP3155)</name>
    <dbReference type="NCBI Taxonomy" id="1169540"/>
    <lineage>
        <taxon>Eukaryota</taxon>
        <taxon>Sar</taxon>
        <taxon>Alveolata</taxon>
        <taxon>Colpodellida</taxon>
        <taxon>Vitrellaceae</taxon>
        <taxon>Vitrella</taxon>
    </lineage>
</organism>
<reference evidence="2 3" key="1">
    <citation type="submission" date="2014-11" db="EMBL/GenBank/DDBJ databases">
        <authorList>
            <person name="Zhu J."/>
            <person name="Qi W."/>
            <person name="Song R."/>
        </authorList>
    </citation>
    <scope>NUCLEOTIDE SEQUENCE [LARGE SCALE GENOMIC DNA]</scope>
</reference>
<evidence type="ECO:0000313" key="2">
    <source>
        <dbReference type="EMBL" id="CEM02412.1"/>
    </source>
</evidence>
<feature type="region of interest" description="Disordered" evidence="1">
    <location>
        <begin position="292"/>
        <end position="323"/>
    </location>
</feature>
<dbReference type="Proteomes" id="UP000041254">
    <property type="component" value="Unassembled WGS sequence"/>
</dbReference>
<feature type="compositionally biased region" description="Low complexity" evidence="1">
    <location>
        <begin position="146"/>
        <end position="157"/>
    </location>
</feature>